<accession>G7GY45</accession>
<dbReference type="Pfam" id="PF08241">
    <property type="entry name" value="Methyltransf_11"/>
    <property type="match status" value="1"/>
</dbReference>
<dbReference type="OrthoDB" id="9777638at2"/>
<dbReference type="AlphaFoldDB" id="G7GY45"/>
<reference evidence="2 3" key="1">
    <citation type="submission" date="2011-11" db="EMBL/GenBank/DDBJ databases">
        <title>Whole genome shotgun sequence of Gordonia araii NBRC 100433.</title>
        <authorList>
            <person name="Yoshida Y."/>
            <person name="Hosoyama A."/>
            <person name="Tsuchikane K."/>
            <person name="Katsumata H."/>
            <person name="Yamazaki S."/>
            <person name="Fujita N."/>
        </authorList>
    </citation>
    <scope>NUCLEOTIDE SEQUENCE [LARGE SCALE GENOMIC DNA]</scope>
    <source>
        <strain evidence="2 3">NBRC 100433</strain>
    </source>
</reference>
<dbReference type="CDD" id="cd02440">
    <property type="entry name" value="AdoMet_MTases"/>
    <property type="match status" value="1"/>
</dbReference>
<dbReference type="SUPFAM" id="SSF53335">
    <property type="entry name" value="S-adenosyl-L-methionine-dependent methyltransferases"/>
    <property type="match status" value="1"/>
</dbReference>
<dbReference type="EMBL" id="BAEE01000012">
    <property type="protein sequence ID" value="GAB08520.1"/>
    <property type="molecule type" value="Genomic_DNA"/>
</dbReference>
<dbReference type="GO" id="GO:0008757">
    <property type="term" value="F:S-adenosylmethionine-dependent methyltransferase activity"/>
    <property type="evidence" value="ECO:0007669"/>
    <property type="project" value="InterPro"/>
</dbReference>
<proteinExistence type="predicted"/>
<name>G7GY45_9ACTN</name>
<dbReference type="InterPro" id="IPR029063">
    <property type="entry name" value="SAM-dependent_MTases_sf"/>
</dbReference>
<dbReference type="Gene3D" id="3.40.50.150">
    <property type="entry name" value="Vaccinia Virus protein VP39"/>
    <property type="match status" value="1"/>
</dbReference>
<evidence type="ECO:0000259" key="1">
    <source>
        <dbReference type="Pfam" id="PF08241"/>
    </source>
</evidence>
<sequence>MGDNEDSGHDTAVRYDSSGWGEGASGWVENEALFDSVYTPVTKAIVDAADFGPSMRALDVGCGSGTLLAAGTAAGAEMVGVDIAPDMVDAARRRVPAATVLLGDAQTMNIGAQAPGAPFERVVSRFGVMFFDDPTAAFANIRGFAAPGSRLVFACWRGVEENPTFGGAGTDVITAELPDPPVPPAPGQPGPVAFADHDYLRKILKSAEWSDIKIEPFDTRFDHGVDGSDGVDERLTLIQATTTGRLAREQLTGRLSESEWADLLERARDGIREYLVDGSVKLPGAMWLVTATNRE</sequence>
<dbReference type="Proteomes" id="UP000035088">
    <property type="component" value="Unassembled WGS sequence"/>
</dbReference>
<feature type="domain" description="Methyltransferase type 11" evidence="1">
    <location>
        <begin position="58"/>
        <end position="153"/>
    </location>
</feature>
<protein>
    <submittedName>
        <fullName evidence="2">Putative methyltransferase</fullName>
    </submittedName>
</protein>
<gene>
    <name evidence="2" type="ORF">GOARA_012_00700</name>
</gene>
<dbReference type="InterPro" id="IPR013216">
    <property type="entry name" value="Methyltransf_11"/>
</dbReference>
<comment type="caution">
    <text evidence="2">The sequence shown here is derived from an EMBL/GenBank/DDBJ whole genome shotgun (WGS) entry which is preliminary data.</text>
</comment>
<evidence type="ECO:0000313" key="3">
    <source>
        <dbReference type="Proteomes" id="UP000035088"/>
    </source>
</evidence>
<dbReference type="GO" id="GO:0032259">
    <property type="term" value="P:methylation"/>
    <property type="evidence" value="ECO:0007669"/>
    <property type="project" value="UniProtKB-KW"/>
</dbReference>
<dbReference type="STRING" id="1073574.GOARA_012_00700"/>
<dbReference type="PANTHER" id="PTHR43861:SF1">
    <property type="entry name" value="TRANS-ACONITATE 2-METHYLTRANSFERASE"/>
    <property type="match status" value="1"/>
</dbReference>
<dbReference type="RefSeq" id="WP_007320597.1">
    <property type="nucleotide sequence ID" value="NZ_BAEE01000012.1"/>
</dbReference>
<evidence type="ECO:0000313" key="2">
    <source>
        <dbReference type="EMBL" id="GAB08520.1"/>
    </source>
</evidence>
<keyword evidence="3" id="KW-1185">Reference proteome</keyword>
<organism evidence="2 3">
    <name type="scientific">Gordonia araii NBRC 100433</name>
    <dbReference type="NCBI Taxonomy" id="1073574"/>
    <lineage>
        <taxon>Bacteria</taxon>
        <taxon>Bacillati</taxon>
        <taxon>Actinomycetota</taxon>
        <taxon>Actinomycetes</taxon>
        <taxon>Mycobacteriales</taxon>
        <taxon>Gordoniaceae</taxon>
        <taxon>Gordonia</taxon>
    </lineage>
</organism>
<keyword evidence="2" id="KW-0489">Methyltransferase</keyword>
<dbReference type="PANTHER" id="PTHR43861">
    <property type="entry name" value="TRANS-ACONITATE 2-METHYLTRANSFERASE-RELATED"/>
    <property type="match status" value="1"/>
</dbReference>
<keyword evidence="2" id="KW-0808">Transferase</keyword>